<evidence type="ECO:0000256" key="1">
    <source>
        <dbReference type="ARBA" id="ARBA00023242"/>
    </source>
</evidence>
<dbReference type="PROSITE" id="PS50048">
    <property type="entry name" value="ZN2_CY6_FUNGAL_2"/>
    <property type="match status" value="1"/>
</dbReference>
<feature type="compositionally biased region" description="Basic and acidic residues" evidence="2">
    <location>
        <begin position="443"/>
        <end position="453"/>
    </location>
</feature>
<sequence>MMDVGSESNKRPRLGVGPSPTSWQSQENSQSRQLPQLPPPPTQPTSYSAHHSPFSRPPEPQHPLDRRPPEHPPPYDHQGRPNSGPSHSYGHPPPPPQGYPRPPEPMIKRDPSDEPPPQTYRPPSTGNGHDVNHPPPHHEAGGRPYLPTPYDPTRQQPSYQPQPNPYPPTQSPMSATEPYNNPYGPGLPPPREANPYPSISYPAPRQQPDVRKKAQRAAQACDMCRTLKAKCDEGRPSCTSCKEKGNECRYRDPPPKQQDKTTGEMVEIQMQLKSGIEEILKRLGQLEGQVADIQRSRMHLPISDPPMKRERDDGDRIPVVGYGGPSVTPGSQHLPSTESPYSSTSGLQKAPDVAPEPIRPGEEASEEEEEPSNPGPPKAPSIPVNHTTGAARLLLVGPIAEMVKPLLKSGKIRGEKYPIVQEERRGLLRLFGRGEGYDAPPGYDRDPLTDHADSTPGDTPSNVSSPAAGEEWGQLGGLTPPANPGNPIPEISGREIGAEGMPDFSKATVWELVKSYNDNINIMHPIMVPADLNALVEQFLKSIPESQAKPRQLMSIVAGHVIPGGSNYKNPESPGNKRKRSPASGDYPDVNPFTMEHKPGHPYRSISSALVLLVMALGKISQRKGRIEYLEKEKDPPFGGSPTIQNGHPSSPLQSSPSLSTPMAMGSPQDGNKAYPRSRRTSLEGGYTTKSTYKIKNLDVIPGLAYFALATDVLGNQLAGNSLQHVHANILAGLYHGQLGRVMESHGYIAAACRSLQVILRPKLERFKRLKSTASFVPGKDNPLLFAFWTCLQLESDIVAELPCPHSGILTYEEDMPGPNLQYAVEIDGFNPMIIQSYTAQLFLRKHLNQLHNMFYKPDGEDNQFPEVVIKAPKDHFPTIKACQINLDQIAFYAPNMVWETDKGEPATDILGARLRAKYYGAQVITYRNLVLKILELNSSSKGEQISHDFKANIDAPALDKNITRLEQIGPETLEFVRNGIRALVYSTKAFHGLGNPGTTRLIVTNVWGTAHAQWGNMLTLSAAYMNPILSSIVLEVVNKDELEDLLIKTLEFLNLNSTPTSALSIDYKLLKYVGQKANLLQVDGPPTTSSFNSSSAGDLPMSGPYQ</sequence>
<feature type="compositionally biased region" description="Low complexity" evidence="2">
    <location>
        <begin position="81"/>
        <end position="90"/>
    </location>
</feature>
<dbReference type="GO" id="GO:0008270">
    <property type="term" value="F:zinc ion binding"/>
    <property type="evidence" value="ECO:0007669"/>
    <property type="project" value="InterPro"/>
</dbReference>
<feature type="region of interest" description="Disordered" evidence="2">
    <location>
        <begin position="232"/>
        <end position="263"/>
    </location>
</feature>
<dbReference type="SUPFAM" id="SSF57701">
    <property type="entry name" value="Zn2/Cys6 DNA-binding domain"/>
    <property type="match status" value="1"/>
</dbReference>
<organism evidence="4 5">
    <name type="scientific">Phialocephala subalpina</name>
    <dbReference type="NCBI Taxonomy" id="576137"/>
    <lineage>
        <taxon>Eukaryota</taxon>
        <taxon>Fungi</taxon>
        <taxon>Dikarya</taxon>
        <taxon>Ascomycota</taxon>
        <taxon>Pezizomycotina</taxon>
        <taxon>Leotiomycetes</taxon>
        <taxon>Helotiales</taxon>
        <taxon>Mollisiaceae</taxon>
        <taxon>Phialocephala</taxon>
        <taxon>Phialocephala fortinii species complex</taxon>
    </lineage>
</organism>
<feature type="compositionally biased region" description="Pro residues" evidence="2">
    <location>
        <begin position="91"/>
        <end position="105"/>
    </location>
</feature>
<feature type="region of interest" description="Disordered" evidence="2">
    <location>
        <begin position="1085"/>
        <end position="1107"/>
    </location>
</feature>
<evidence type="ECO:0000256" key="2">
    <source>
        <dbReference type="SAM" id="MobiDB-lite"/>
    </source>
</evidence>
<protein>
    <submittedName>
        <fullName evidence="4">Related to acetate regulatory DNA binding protein FacB</fullName>
    </submittedName>
</protein>
<dbReference type="EMBL" id="FJOG01000014">
    <property type="protein sequence ID" value="CZR59813.1"/>
    <property type="molecule type" value="Genomic_DNA"/>
</dbReference>
<feature type="compositionally biased region" description="Polar residues" evidence="2">
    <location>
        <begin position="19"/>
        <end position="32"/>
    </location>
</feature>
<feature type="compositionally biased region" description="Polar residues" evidence="2">
    <location>
        <begin position="328"/>
        <end position="347"/>
    </location>
</feature>
<feature type="region of interest" description="Disordered" evidence="2">
    <location>
        <begin position="297"/>
        <end position="385"/>
    </location>
</feature>
<feature type="region of interest" description="Disordered" evidence="2">
    <location>
        <begin position="1"/>
        <end position="219"/>
    </location>
</feature>
<feature type="compositionally biased region" description="Basic and acidic residues" evidence="2">
    <location>
        <begin position="130"/>
        <end position="141"/>
    </location>
</feature>
<feature type="region of interest" description="Disordered" evidence="2">
    <location>
        <begin position="632"/>
        <end position="683"/>
    </location>
</feature>
<dbReference type="InterPro" id="IPR053181">
    <property type="entry name" value="EcdB-like_regulator"/>
</dbReference>
<dbReference type="GO" id="GO:0000981">
    <property type="term" value="F:DNA-binding transcription factor activity, RNA polymerase II-specific"/>
    <property type="evidence" value="ECO:0007669"/>
    <property type="project" value="InterPro"/>
</dbReference>
<proteinExistence type="predicted"/>
<keyword evidence="1" id="KW-0539">Nucleus</keyword>
<feature type="region of interest" description="Disordered" evidence="2">
    <location>
        <begin position="432"/>
        <end position="499"/>
    </location>
</feature>
<evidence type="ECO:0000313" key="4">
    <source>
        <dbReference type="EMBL" id="CZR59813.1"/>
    </source>
</evidence>
<dbReference type="SMART" id="SM00066">
    <property type="entry name" value="GAL4"/>
    <property type="match status" value="1"/>
</dbReference>
<dbReference type="STRING" id="576137.A0A1L7X466"/>
<dbReference type="InterPro" id="IPR001138">
    <property type="entry name" value="Zn2Cys6_DnaBD"/>
</dbReference>
<feature type="compositionally biased region" description="Polar residues" evidence="2">
    <location>
        <begin position="1087"/>
        <end position="1097"/>
    </location>
</feature>
<evidence type="ECO:0000313" key="5">
    <source>
        <dbReference type="Proteomes" id="UP000184330"/>
    </source>
</evidence>
<feature type="compositionally biased region" description="Basic and acidic residues" evidence="2">
    <location>
        <begin position="306"/>
        <end position="316"/>
    </location>
</feature>
<dbReference type="InterPro" id="IPR036864">
    <property type="entry name" value="Zn2-C6_fun-type_DNA-bd_sf"/>
</dbReference>
<dbReference type="Proteomes" id="UP000184330">
    <property type="component" value="Unassembled WGS sequence"/>
</dbReference>
<keyword evidence="5" id="KW-1185">Reference proteome</keyword>
<dbReference type="CDD" id="cd00067">
    <property type="entry name" value="GAL4"/>
    <property type="match status" value="1"/>
</dbReference>
<reference evidence="4 5" key="1">
    <citation type="submission" date="2016-03" db="EMBL/GenBank/DDBJ databases">
        <authorList>
            <person name="Ploux O."/>
        </authorList>
    </citation>
    <scope>NUCLEOTIDE SEQUENCE [LARGE SCALE GENOMIC DNA]</scope>
    <source>
        <strain evidence="4 5">UAMH 11012</strain>
    </source>
</reference>
<accession>A0A1L7X466</accession>
<dbReference type="PROSITE" id="PS00463">
    <property type="entry name" value="ZN2_CY6_FUNGAL_1"/>
    <property type="match status" value="1"/>
</dbReference>
<name>A0A1L7X466_9HELO</name>
<dbReference type="AlphaFoldDB" id="A0A1L7X466"/>
<dbReference type="PANTHER" id="PTHR47785:SF4">
    <property type="entry name" value="ZN(II)2CYS6 TRANSCRIPTION FACTOR (EUROFUNG)"/>
    <property type="match status" value="1"/>
</dbReference>
<gene>
    <name evidence="4" type="ORF">PAC_09707</name>
</gene>
<feature type="compositionally biased region" description="Low complexity" evidence="2">
    <location>
        <begin position="649"/>
        <end position="662"/>
    </location>
</feature>
<feature type="domain" description="Zn(2)-C6 fungal-type" evidence="3">
    <location>
        <begin position="220"/>
        <end position="250"/>
    </location>
</feature>
<feature type="compositionally biased region" description="Pro residues" evidence="2">
    <location>
        <begin position="160"/>
        <end position="170"/>
    </location>
</feature>
<evidence type="ECO:0000259" key="3">
    <source>
        <dbReference type="PROSITE" id="PS50048"/>
    </source>
</evidence>
<feature type="compositionally biased region" description="Basic and acidic residues" evidence="2">
    <location>
        <begin position="232"/>
        <end position="262"/>
    </location>
</feature>
<dbReference type="Pfam" id="PF00172">
    <property type="entry name" value="Zn_clus"/>
    <property type="match status" value="1"/>
</dbReference>
<feature type="compositionally biased region" description="Polar residues" evidence="2">
    <location>
        <begin position="456"/>
        <end position="465"/>
    </location>
</feature>
<dbReference type="PANTHER" id="PTHR47785">
    <property type="entry name" value="ZN(II)2CYS6 TRANSCRIPTION FACTOR (EUROFUNG)-RELATED-RELATED"/>
    <property type="match status" value="1"/>
</dbReference>
<dbReference type="OrthoDB" id="5244761at2759"/>
<dbReference type="Gene3D" id="4.10.240.10">
    <property type="entry name" value="Zn(2)-C6 fungal-type DNA-binding domain"/>
    <property type="match status" value="1"/>
</dbReference>
<feature type="compositionally biased region" description="Basic and acidic residues" evidence="2">
    <location>
        <begin position="62"/>
        <end position="79"/>
    </location>
</feature>
<feature type="region of interest" description="Disordered" evidence="2">
    <location>
        <begin position="561"/>
        <end position="599"/>
    </location>
</feature>